<keyword evidence="3" id="KW-1185">Reference proteome</keyword>
<accession>A0A7J8UVM8</accession>
<dbReference type="OrthoDB" id="8062037at2759"/>
<dbReference type="EMBL" id="JABFAB010000007">
    <property type="protein sequence ID" value="MBA0654362.1"/>
    <property type="molecule type" value="Genomic_DNA"/>
</dbReference>
<evidence type="ECO:0000313" key="3">
    <source>
        <dbReference type="Proteomes" id="UP000593573"/>
    </source>
</evidence>
<gene>
    <name evidence="2" type="ORF">Goklo_021378</name>
</gene>
<name>A0A7J8UVM8_9ROSI</name>
<feature type="region of interest" description="Disordered" evidence="1">
    <location>
        <begin position="252"/>
        <end position="285"/>
    </location>
</feature>
<evidence type="ECO:0000313" key="2">
    <source>
        <dbReference type="EMBL" id="MBA0654362.1"/>
    </source>
</evidence>
<comment type="caution">
    <text evidence="2">The sequence shown here is derived from an EMBL/GenBank/DDBJ whole genome shotgun (WGS) entry which is preliminary data.</text>
</comment>
<organism evidence="2 3">
    <name type="scientific">Gossypium klotzschianum</name>
    <dbReference type="NCBI Taxonomy" id="34286"/>
    <lineage>
        <taxon>Eukaryota</taxon>
        <taxon>Viridiplantae</taxon>
        <taxon>Streptophyta</taxon>
        <taxon>Embryophyta</taxon>
        <taxon>Tracheophyta</taxon>
        <taxon>Spermatophyta</taxon>
        <taxon>Magnoliopsida</taxon>
        <taxon>eudicotyledons</taxon>
        <taxon>Gunneridae</taxon>
        <taxon>Pentapetalae</taxon>
        <taxon>rosids</taxon>
        <taxon>malvids</taxon>
        <taxon>Malvales</taxon>
        <taxon>Malvaceae</taxon>
        <taxon>Malvoideae</taxon>
        <taxon>Gossypium</taxon>
    </lineage>
</organism>
<proteinExistence type="predicted"/>
<dbReference type="AlphaFoldDB" id="A0A7J8UVM8"/>
<protein>
    <submittedName>
        <fullName evidence="2">Uncharacterized protein</fullName>
    </submittedName>
</protein>
<dbReference type="Proteomes" id="UP000593573">
    <property type="component" value="Unassembled WGS sequence"/>
</dbReference>
<evidence type="ECO:0000256" key="1">
    <source>
        <dbReference type="SAM" id="MobiDB-lite"/>
    </source>
</evidence>
<sequence length="285" mass="31642">MVVIIVILIATFFFVGLFAIYIWNCSNVYTNRQSICPIARHSMRGTHGLDISVIETFPIMVYSEVKGHKIGKEALEANLVPQPGDLMSQLTVLNNTATELDLKDQNNGSNLEPEEERSINNNVVNCQVEAQVASKAEVNNLNVTLNRNCTCRSRSGHLRKLSFLRSHSTGHSLVQLGENTDRFTLRLPIDVRKQLVNQKLNQATTLVLPRERSSRRGYRALEDGESSRGKLDHGTKSDRWVFSMTPSFFNRASSMKSPKVATHDGEGTSSNLPVGPVADSSHPPV</sequence>
<reference evidence="2 3" key="1">
    <citation type="journal article" date="2019" name="Genome Biol. Evol.">
        <title>Insights into the evolution of the New World diploid cottons (Gossypium, subgenus Houzingenia) based on genome sequencing.</title>
        <authorList>
            <person name="Grover C.E."/>
            <person name="Arick M.A. 2nd"/>
            <person name="Thrash A."/>
            <person name="Conover J.L."/>
            <person name="Sanders W.S."/>
            <person name="Peterson D.G."/>
            <person name="Frelichowski J.E."/>
            <person name="Scheffler J.A."/>
            <person name="Scheffler B.E."/>
            <person name="Wendel J.F."/>
        </authorList>
    </citation>
    <scope>NUCLEOTIDE SEQUENCE [LARGE SCALE GENOMIC DNA]</scope>
    <source>
        <strain evidence="2">57</strain>
        <tissue evidence="2">Leaf</tissue>
    </source>
</reference>